<reference evidence="8" key="1">
    <citation type="submission" date="2023-10" db="EMBL/GenBank/DDBJ databases">
        <title>Complete genome sequence of Streptomyces sp. JL1001.</title>
        <authorList>
            <person name="Jiang L."/>
        </authorList>
    </citation>
    <scope>NUCLEOTIDE SEQUENCE</scope>
    <source>
        <strain evidence="8">JL1001</strain>
    </source>
</reference>
<keyword evidence="2 6" id="KW-0812">Transmembrane</keyword>
<name>A0AAU8K937_9ACTN</name>
<accession>A0AAU8K937</accession>
<feature type="transmembrane region" description="Helical" evidence="6">
    <location>
        <begin position="90"/>
        <end position="117"/>
    </location>
</feature>
<evidence type="ECO:0000256" key="1">
    <source>
        <dbReference type="ARBA" id="ARBA00004141"/>
    </source>
</evidence>
<keyword evidence="4 6" id="KW-0472">Membrane</keyword>
<dbReference type="Pfam" id="PF01794">
    <property type="entry name" value="Ferric_reduct"/>
    <property type="match status" value="1"/>
</dbReference>
<dbReference type="RefSeq" id="WP_100564289.1">
    <property type="nucleotide sequence ID" value="NZ_CP136798.1"/>
</dbReference>
<keyword evidence="3 6" id="KW-1133">Transmembrane helix</keyword>
<evidence type="ECO:0000256" key="4">
    <source>
        <dbReference type="ARBA" id="ARBA00023136"/>
    </source>
</evidence>
<evidence type="ECO:0000259" key="7">
    <source>
        <dbReference type="Pfam" id="PF01794"/>
    </source>
</evidence>
<dbReference type="GO" id="GO:0016020">
    <property type="term" value="C:membrane"/>
    <property type="evidence" value="ECO:0007669"/>
    <property type="project" value="UniProtKB-SubCell"/>
</dbReference>
<feature type="transmembrane region" description="Helical" evidence="6">
    <location>
        <begin position="298"/>
        <end position="318"/>
    </location>
</feature>
<feature type="domain" description="Ferric oxidoreductase" evidence="7">
    <location>
        <begin position="106"/>
        <end position="234"/>
    </location>
</feature>
<feature type="transmembrane region" description="Helical" evidence="6">
    <location>
        <begin position="190"/>
        <end position="210"/>
    </location>
</feature>
<evidence type="ECO:0000256" key="2">
    <source>
        <dbReference type="ARBA" id="ARBA00022692"/>
    </source>
</evidence>
<feature type="transmembrane region" description="Helical" evidence="6">
    <location>
        <begin position="222"/>
        <end position="241"/>
    </location>
</feature>
<gene>
    <name evidence="8" type="ORF">R1Y80_04180</name>
</gene>
<proteinExistence type="predicted"/>
<protein>
    <submittedName>
        <fullName evidence="8">Ferric reductase-like transmembrane domain-containing protein</fullName>
    </submittedName>
</protein>
<evidence type="ECO:0000313" key="8">
    <source>
        <dbReference type="EMBL" id="XCN12883.1"/>
    </source>
</evidence>
<organism evidence="8">
    <name type="scientific">Streptomyces sp. JL1001</name>
    <dbReference type="NCBI Taxonomy" id="3078227"/>
    <lineage>
        <taxon>Bacteria</taxon>
        <taxon>Bacillati</taxon>
        <taxon>Actinomycetota</taxon>
        <taxon>Actinomycetes</taxon>
        <taxon>Kitasatosporales</taxon>
        <taxon>Streptomycetaceae</taxon>
        <taxon>Streptomyces</taxon>
    </lineage>
</organism>
<comment type="subcellular location">
    <subcellularLocation>
        <location evidence="1">Membrane</location>
        <topology evidence="1">Multi-pass membrane protein</topology>
    </subcellularLocation>
</comment>
<feature type="compositionally biased region" description="Basic and acidic residues" evidence="5">
    <location>
        <begin position="32"/>
        <end position="43"/>
    </location>
</feature>
<evidence type="ECO:0000256" key="6">
    <source>
        <dbReference type="SAM" id="Phobius"/>
    </source>
</evidence>
<feature type="region of interest" description="Disordered" evidence="5">
    <location>
        <begin position="1"/>
        <end position="43"/>
    </location>
</feature>
<dbReference type="AlphaFoldDB" id="A0AAU8K937"/>
<feature type="transmembrane region" description="Helical" evidence="6">
    <location>
        <begin position="253"/>
        <end position="271"/>
    </location>
</feature>
<evidence type="ECO:0000256" key="5">
    <source>
        <dbReference type="SAM" id="MobiDB-lite"/>
    </source>
</evidence>
<dbReference type="InterPro" id="IPR013130">
    <property type="entry name" value="Fe3_Rdtase_TM_dom"/>
</dbReference>
<dbReference type="EMBL" id="CP136798">
    <property type="protein sequence ID" value="XCN12883.1"/>
    <property type="molecule type" value="Genomic_DNA"/>
</dbReference>
<evidence type="ECO:0000256" key="3">
    <source>
        <dbReference type="ARBA" id="ARBA00022989"/>
    </source>
</evidence>
<feature type="transmembrane region" description="Helical" evidence="6">
    <location>
        <begin position="52"/>
        <end position="70"/>
    </location>
</feature>
<sequence>MTNPHPAPEPGAAAETPGSTTSGGPQVPGPRRSGEPRRPTLRSDLRASWPDGLAALVITAAVFVLLYIRIRNETSSTVTVMPFMADAGAFWLYFLSQAFGWSALLWAWGTVILGLLLSGPRPSRLPLSGPRLERLHRTTSLNTIALIAAHALFFGAELVRFDTAAWNSAVATAFVEVFVPGGYDSGTGRIAIPVGQAALYLAIPLGLLFYVRHRIGPKTWRVLHRCVIVVYVLSVWHTLLYGTNVWYDGWFRTGVWLLQLPIAALLLLRLLRPARRSEKLPGSPGASAGARTGWALRLGGRLVVAAVLVALVAVVASGRDGGRSVPPEDTSSTHNHD</sequence>